<accession>A0ACB7CDS9</accession>
<gene>
    <name evidence="1" type="ORF">PORY_000653</name>
</gene>
<protein>
    <submittedName>
        <fullName evidence="1">Uncharacterized protein</fullName>
    </submittedName>
</protein>
<name>A0ACB7CDS9_9ASCO</name>
<organism evidence="1 2">
    <name type="scientific">Pneumocystis oryctolagi</name>
    <dbReference type="NCBI Taxonomy" id="42067"/>
    <lineage>
        <taxon>Eukaryota</taxon>
        <taxon>Fungi</taxon>
        <taxon>Dikarya</taxon>
        <taxon>Ascomycota</taxon>
        <taxon>Taphrinomycotina</taxon>
        <taxon>Pneumocystomycetes</taxon>
        <taxon>Pneumocystaceae</taxon>
        <taxon>Pneumocystis</taxon>
    </lineage>
</organism>
<comment type="caution">
    <text evidence="1">The sequence shown here is derived from an EMBL/GenBank/DDBJ whole genome shotgun (WGS) entry which is preliminary data.</text>
</comment>
<sequence length="705" mass="79128">MSKREAEKQLTKNDSAFSGNSEQDIIDYAKQAPKEILLQRKIAVPQSRKKKYKELPTHSNPFANLSGLNGTQVSTLPIQPSTSSSFVPLFQQEKERVPLESLDSTHSNPSSSLLSISEIRNEYELLLHQRSVNYFFHKAINTSINEDPFGDFTKICYEYINYREKIEKSKESNNYTHFENKEHISSDKSSENIFSQQSYSLVPHTSNSNNTSTFVHPKSSFDYENETKNSPFLFPKKHDDKNMDKNDNLQSNKPPLSSFVTPTIKNSQNIQSAFEFQAADTKNALKTGFSFKNINNFNTSTEKKVQDQLNEQQSKSEAKTMSTMSSATTTGFSAFSSAFEANNSVNKNISDSTNFSFVPKINEIEQNSSFEIKKPSIETNTKTVIEEKDNKNLFNFTSVPKTETNTKTVIEEKDNKNLFNFTSVPKTETNIKTAIEEKDSKNLFNFTSVPKTETNTNTSTASLFNFEPTTSKNSNSDFSWTPDKGIKFAPSPSKDAGNPVGKAPTFQFVNPLSTGNIGNEVPQYKPVESVGFEFGNKINTNFSFGQPSAFSSSFMNFEQKNIPVAESTENDMFPQEPRTNDHLIAAKGEGEENEDIIFTAKAKIYKYSVKENRFSDLGIGILKLNVDKDTSKARVLARLEGSGKVIINAGLQKDFQYLITGKKSVKIPAIPRDGTGIDTYLVRVRDEETSKKLADLLESKKLGKQ</sequence>
<keyword evidence="2" id="KW-1185">Reference proteome</keyword>
<evidence type="ECO:0000313" key="2">
    <source>
        <dbReference type="Proteomes" id="UP000768646"/>
    </source>
</evidence>
<evidence type="ECO:0000313" key="1">
    <source>
        <dbReference type="EMBL" id="KAG4305743.1"/>
    </source>
</evidence>
<proteinExistence type="predicted"/>
<dbReference type="Proteomes" id="UP000768646">
    <property type="component" value="Unassembled WGS sequence"/>
</dbReference>
<reference evidence="1 2" key="1">
    <citation type="journal article" date="2021" name="Commun. Biol.">
        <title>Genomic insights into the host specific adaptation of the Pneumocystis genus.</title>
        <authorList>
            <person name="Cisse O.H."/>
            <person name="Ma L."/>
            <person name="Dekker J.P."/>
            <person name="Khil P.P."/>
            <person name="Youn J.-H."/>
            <person name="Brenchley J.M."/>
            <person name="Blair R."/>
            <person name="Pahar B."/>
            <person name="Chabe M."/>
            <person name="Van Rompay K.K.A."/>
            <person name="Keesler R."/>
            <person name="Sukura A."/>
            <person name="Hirsch V."/>
            <person name="Kutty G."/>
            <person name="Liu Y."/>
            <person name="Peng L."/>
            <person name="Chen J."/>
            <person name="Song J."/>
            <person name="Weissenbacher-Lang C."/>
            <person name="Xu J."/>
            <person name="Upham N.S."/>
            <person name="Stajich J.E."/>
            <person name="Cuomo C.A."/>
            <person name="Cushion M.T."/>
            <person name="Kovacs J.A."/>
        </authorList>
    </citation>
    <scope>NUCLEOTIDE SEQUENCE [LARGE SCALE GENOMIC DNA]</scope>
    <source>
        <strain evidence="1 2">RABM</strain>
    </source>
</reference>
<dbReference type="EMBL" id="JABTEG010000002">
    <property type="protein sequence ID" value="KAG4305743.1"/>
    <property type="molecule type" value="Genomic_DNA"/>
</dbReference>